<accession>A0A972VX21</accession>
<evidence type="ECO:0000256" key="2">
    <source>
        <dbReference type="SAM" id="MobiDB-lite"/>
    </source>
</evidence>
<evidence type="ECO:0000313" key="3">
    <source>
        <dbReference type="EMBL" id="NQV65171.1"/>
    </source>
</evidence>
<dbReference type="Proteomes" id="UP000754644">
    <property type="component" value="Unassembled WGS sequence"/>
</dbReference>
<feature type="region of interest" description="Disordered" evidence="2">
    <location>
        <begin position="33"/>
        <end position="54"/>
    </location>
</feature>
<dbReference type="GO" id="GO:0004803">
    <property type="term" value="F:transposase activity"/>
    <property type="evidence" value="ECO:0007669"/>
    <property type="project" value="InterPro"/>
</dbReference>
<feature type="compositionally biased region" description="Basic and acidic residues" evidence="2">
    <location>
        <begin position="43"/>
        <end position="54"/>
    </location>
</feature>
<dbReference type="InterPro" id="IPR002514">
    <property type="entry name" value="Transposase_8"/>
</dbReference>
<reference evidence="3" key="1">
    <citation type="submission" date="2020-05" db="EMBL/GenBank/DDBJ databases">
        <title>Sulfur intermediates as new biogeochemical hubs in an aquatic model microbial ecosystem.</title>
        <authorList>
            <person name="Vigneron A."/>
        </authorList>
    </citation>
    <scope>NUCLEOTIDE SEQUENCE</scope>
    <source>
        <strain evidence="3">Bin.250</strain>
    </source>
</reference>
<dbReference type="Pfam" id="PF01527">
    <property type="entry name" value="HTH_Tnp_1"/>
    <property type="match status" value="1"/>
</dbReference>
<protein>
    <submittedName>
        <fullName evidence="3">Transposase</fullName>
    </submittedName>
</protein>
<feature type="non-terminal residue" evidence="3">
    <location>
        <position position="1"/>
    </location>
</feature>
<dbReference type="SUPFAM" id="SSF46689">
    <property type="entry name" value="Homeodomain-like"/>
    <property type="match status" value="1"/>
</dbReference>
<name>A0A972VX21_9GAMM</name>
<comment type="caution">
    <text evidence="3">The sequence shown here is derived from an EMBL/GenBank/DDBJ whole genome shotgun (WGS) entry which is preliminary data.</text>
</comment>
<dbReference type="GO" id="GO:0006313">
    <property type="term" value="P:DNA transposition"/>
    <property type="evidence" value="ECO:0007669"/>
    <property type="project" value="InterPro"/>
</dbReference>
<evidence type="ECO:0000256" key="1">
    <source>
        <dbReference type="ARBA" id="ARBA00009964"/>
    </source>
</evidence>
<feature type="compositionally biased region" description="Low complexity" evidence="2">
    <location>
        <begin position="33"/>
        <end position="42"/>
    </location>
</feature>
<gene>
    <name evidence="3" type="ORF">HQ497_07390</name>
</gene>
<organism evidence="3 4">
    <name type="scientific">SAR86 cluster bacterium</name>
    <dbReference type="NCBI Taxonomy" id="2030880"/>
    <lineage>
        <taxon>Bacteria</taxon>
        <taxon>Pseudomonadati</taxon>
        <taxon>Pseudomonadota</taxon>
        <taxon>Gammaproteobacteria</taxon>
        <taxon>SAR86 cluster</taxon>
    </lineage>
</organism>
<dbReference type="GO" id="GO:0003677">
    <property type="term" value="F:DNA binding"/>
    <property type="evidence" value="ECO:0007669"/>
    <property type="project" value="InterPro"/>
</dbReference>
<sequence>GLSRAATARELGVKVNTLHTWVSKFQDTNITQSASSDSQSLADENKSLRKENARLKEEREILKKASAYFASQLS</sequence>
<proteinExistence type="inferred from homology"/>
<evidence type="ECO:0000313" key="4">
    <source>
        <dbReference type="Proteomes" id="UP000754644"/>
    </source>
</evidence>
<dbReference type="EMBL" id="JABMOJ010000276">
    <property type="protein sequence ID" value="NQV65171.1"/>
    <property type="molecule type" value="Genomic_DNA"/>
</dbReference>
<dbReference type="Gene3D" id="1.10.10.60">
    <property type="entry name" value="Homeodomain-like"/>
    <property type="match status" value="1"/>
</dbReference>
<dbReference type="InterPro" id="IPR009057">
    <property type="entry name" value="Homeodomain-like_sf"/>
</dbReference>
<dbReference type="AlphaFoldDB" id="A0A972VX21"/>
<comment type="similarity">
    <text evidence="1">Belongs to the transposase 8 family.</text>
</comment>